<evidence type="ECO:0000256" key="1">
    <source>
        <dbReference type="ARBA" id="ARBA00007409"/>
    </source>
</evidence>
<dbReference type="Proteomes" id="UP000758603">
    <property type="component" value="Unassembled WGS sequence"/>
</dbReference>
<dbReference type="CDD" id="cd00570">
    <property type="entry name" value="GST_N_family"/>
    <property type="match status" value="1"/>
</dbReference>
<reference evidence="4" key="1">
    <citation type="journal article" date="2021" name="Nat. Commun.">
        <title>Genetic determinants of endophytism in the Arabidopsis root mycobiome.</title>
        <authorList>
            <person name="Mesny F."/>
            <person name="Miyauchi S."/>
            <person name="Thiergart T."/>
            <person name="Pickel B."/>
            <person name="Atanasova L."/>
            <person name="Karlsson M."/>
            <person name="Huettel B."/>
            <person name="Barry K.W."/>
            <person name="Haridas S."/>
            <person name="Chen C."/>
            <person name="Bauer D."/>
            <person name="Andreopoulos W."/>
            <person name="Pangilinan J."/>
            <person name="LaButti K."/>
            <person name="Riley R."/>
            <person name="Lipzen A."/>
            <person name="Clum A."/>
            <person name="Drula E."/>
            <person name="Henrissat B."/>
            <person name="Kohler A."/>
            <person name="Grigoriev I.V."/>
            <person name="Martin F.M."/>
            <person name="Hacquard S."/>
        </authorList>
    </citation>
    <scope>NUCLEOTIDE SEQUENCE</scope>
    <source>
        <strain evidence="4">MPI-SDFR-AT-0073</strain>
    </source>
</reference>
<dbReference type="Gene3D" id="1.20.1050.10">
    <property type="match status" value="1"/>
</dbReference>
<sequence>MLLIDNSIFQNFYFEGYTDVNMGSTSDKIILYNNDTCTWSNRAKVALTELGLPFEERIINVDGPRPAEFLKNINPRGLVPVIIFNDEIIVESAIVCQFLCDIHPSHLCPPPTTIEGALRRAKITFFTDAYWSKFHTVLFRLFDAHTEADTESIVNDAVKGLISEVEPLLADAKPFFGASEKLTLAEVITGPFLVRALALSRNGVYPTSLNKHIAEGAPNFHNWATAVSRHPSITAVFDEEVIVQRSWNKRARMRKAAGLSDWIKS</sequence>
<dbReference type="Gene3D" id="3.40.30.10">
    <property type="entry name" value="Glutaredoxin"/>
    <property type="match status" value="1"/>
</dbReference>
<feature type="domain" description="GST C-terminal" evidence="3">
    <location>
        <begin position="116"/>
        <end position="259"/>
    </location>
</feature>
<dbReference type="OrthoDB" id="202840at2759"/>
<gene>
    <name evidence="4" type="ORF">BKA67DRAFT_562131</name>
</gene>
<dbReference type="GeneID" id="70131468"/>
<dbReference type="PANTHER" id="PTHR43968">
    <property type="match status" value="1"/>
</dbReference>
<dbReference type="SFLD" id="SFLDS00019">
    <property type="entry name" value="Glutathione_Transferase_(cytos"/>
    <property type="match status" value="1"/>
</dbReference>
<dbReference type="CDD" id="cd00299">
    <property type="entry name" value="GST_C_family"/>
    <property type="match status" value="1"/>
</dbReference>
<dbReference type="GO" id="GO:0005737">
    <property type="term" value="C:cytoplasm"/>
    <property type="evidence" value="ECO:0007669"/>
    <property type="project" value="TreeGrafter"/>
</dbReference>
<keyword evidence="5" id="KW-1185">Reference proteome</keyword>
<dbReference type="PANTHER" id="PTHR43968:SF8">
    <property type="entry name" value="S-TRANSFERASE, PUTATIVE (AFU_ORTHOLOGUE AFUA_2G00590)-RELATED"/>
    <property type="match status" value="1"/>
</dbReference>
<dbReference type="SUPFAM" id="SSF47616">
    <property type="entry name" value="GST C-terminal domain-like"/>
    <property type="match status" value="1"/>
</dbReference>
<dbReference type="InterPro" id="IPR036282">
    <property type="entry name" value="Glutathione-S-Trfase_C_sf"/>
</dbReference>
<evidence type="ECO:0000259" key="2">
    <source>
        <dbReference type="PROSITE" id="PS50404"/>
    </source>
</evidence>
<accession>A0A9P8UNF6</accession>
<dbReference type="Pfam" id="PF13417">
    <property type="entry name" value="GST_N_3"/>
    <property type="match status" value="1"/>
</dbReference>
<dbReference type="InterPro" id="IPR036249">
    <property type="entry name" value="Thioredoxin-like_sf"/>
</dbReference>
<dbReference type="PROSITE" id="PS50404">
    <property type="entry name" value="GST_NTER"/>
    <property type="match status" value="1"/>
</dbReference>
<dbReference type="PROSITE" id="PS51354">
    <property type="entry name" value="GLUTAREDOXIN_2"/>
    <property type="match status" value="1"/>
</dbReference>
<organism evidence="4 5">
    <name type="scientific">Truncatella angustata</name>
    <dbReference type="NCBI Taxonomy" id="152316"/>
    <lineage>
        <taxon>Eukaryota</taxon>
        <taxon>Fungi</taxon>
        <taxon>Dikarya</taxon>
        <taxon>Ascomycota</taxon>
        <taxon>Pezizomycotina</taxon>
        <taxon>Sordariomycetes</taxon>
        <taxon>Xylariomycetidae</taxon>
        <taxon>Amphisphaeriales</taxon>
        <taxon>Sporocadaceae</taxon>
        <taxon>Truncatella</taxon>
    </lineage>
</organism>
<dbReference type="EMBL" id="JAGPXC010000003">
    <property type="protein sequence ID" value="KAH6655904.1"/>
    <property type="molecule type" value="Genomic_DNA"/>
</dbReference>
<dbReference type="AlphaFoldDB" id="A0A9P8UNF6"/>
<protein>
    <submittedName>
        <fullName evidence="4">Thioredoxin-like protein</fullName>
    </submittedName>
</protein>
<comment type="similarity">
    <text evidence="1">Belongs to the GST superfamily.</text>
</comment>
<evidence type="ECO:0000313" key="4">
    <source>
        <dbReference type="EMBL" id="KAH6655904.1"/>
    </source>
</evidence>
<dbReference type="InterPro" id="IPR010987">
    <property type="entry name" value="Glutathione-S-Trfase_C-like"/>
</dbReference>
<dbReference type="SUPFAM" id="SSF52833">
    <property type="entry name" value="Thioredoxin-like"/>
    <property type="match status" value="1"/>
</dbReference>
<evidence type="ECO:0000259" key="3">
    <source>
        <dbReference type="PROSITE" id="PS50405"/>
    </source>
</evidence>
<dbReference type="InterPro" id="IPR050983">
    <property type="entry name" value="GST_Omega/HSP26"/>
</dbReference>
<feature type="domain" description="GST N-terminal" evidence="2">
    <location>
        <begin position="27"/>
        <end position="107"/>
    </location>
</feature>
<evidence type="ECO:0000313" key="5">
    <source>
        <dbReference type="Proteomes" id="UP000758603"/>
    </source>
</evidence>
<proteinExistence type="inferred from homology"/>
<dbReference type="SFLD" id="SFLDG00358">
    <property type="entry name" value="Main_(cytGST)"/>
    <property type="match status" value="1"/>
</dbReference>
<dbReference type="PROSITE" id="PS50405">
    <property type="entry name" value="GST_CTER"/>
    <property type="match status" value="1"/>
</dbReference>
<dbReference type="InterPro" id="IPR004045">
    <property type="entry name" value="Glutathione_S-Trfase_N"/>
</dbReference>
<dbReference type="RefSeq" id="XP_045960169.1">
    <property type="nucleotide sequence ID" value="XM_046102576.1"/>
</dbReference>
<comment type="caution">
    <text evidence="4">The sequence shown here is derived from an EMBL/GenBank/DDBJ whole genome shotgun (WGS) entry which is preliminary data.</text>
</comment>
<name>A0A9P8UNF6_9PEZI</name>
<dbReference type="InterPro" id="IPR040079">
    <property type="entry name" value="Glutathione_S-Trfase"/>
</dbReference>